<dbReference type="EMBL" id="CP133720">
    <property type="protein sequence ID" value="WMW80628.1"/>
    <property type="molecule type" value="Genomic_DNA"/>
</dbReference>
<organism evidence="1 2">
    <name type="scientific">Undibacterium cyanobacteriorum</name>
    <dbReference type="NCBI Taxonomy" id="3073561"/>
    <lineage>
        <taxon>Bacteria</taxon>
        <taxon>Pseudomonadati</taxon>
        <taxon>Pseudomonadota</taxon>
        <taxon>Betaproteobacteria</taxon>
        <taxon>Burkholderiales</taxon>
        <taxon>Oxalobacteraceae</taxon>
        <taxon>Undibacterium</taxon>
    </lineage>
</organism>
<evidence type="ECO:0000313" key="1">
    <source>
        <dbReference type="EMBL" id="WMW80628.1"/>
    </source>
</evidence>
<dbReference type="Proteomes" id="UP001181355">
    <property type="component" value="Chromosome"/>
</dbReference>
<accession>A0ABY9RHC1</accession>
<reference evidence="1" key="1">
    <citation type="submission" date="2023-09" db="EMBL/GenBank/DDBJ databases">
        <title>Undibacterium sp. 20NA77.5 isolated from freshwater.</title>
        <authorList>
            <person name="Le V."/>
            <person name="Ko S.-R."/>
            <person name="Ahn C.-Y."/>
            <person name="Oh H.-M."/>
        </authorList>
    </citation>
    <scope>NUCLEOTIDE SEQUENCE</scope>
    <source>
        <strain evidence="1">20NA77.5</strain>
    </source>
</reference>
<gene>
    <name evidence="1" type="ORF">RF679_18605</name>
</gene>
<protein>
    <submittedName>
        <fullName evidence="1">Uncharacterized protein</fullName>
    </submittedName>
</protein>
<dbReference type="RefSeq" id="WP_309482120.1">
    <property type="nucleotide sequence ID" value="NZ_CP133720.1"/>
</dbReference>
<evidence type="ECO:0000313" key="2">
    <source>
        <dbReference type="Proteomes" id="UP001181355"/>
    </source>
</evidence>
<keyword evidence="2" id="KW-1185">Reference proteome</keyword>
<sequence>MLVTIPALPADHTPSIQIQSPARSASNMVNGKLIEKSFSFCTDVASGPGRDNQPYAESADNSFSPVQREIQRLVGDKPPYELISKLKKYSSKVITPPKHGIVELDYAPSQHWEYKPQRGYEGPDQAEFLVEVKGRTFKVTVNFWSMLLVPDGRKDLICKTQKFESQLHIAPES</sequence>
<name>A0ABY9RHC1_9BURK</name>
<proteinExistence type="predicted"/>